<dbReference type="Pfam" id="PF04542">
    <property type="entry name" value="Sigma70_r2"/>
    <property type="match status" value="1"/>
</dbReference>
<accession>A0A1M5N0A0</accession>
<dbReference type="RefSeq" id="WP_073091080.1">
    <property type="nucleotide sequence ID" value="NZ_FQWY01000014.1"/>
</dbReference>
<comment type="similarity">
    <text evidence="1">Belongs to the sigma-70 factor family. ECF subfamily.</text>
</comment>
<keyword evidence="5" id="KW-0804">Transcription</keyword>
<dbReference type="InterPro" id="IPR007627">
    <property type="entry name" value="RNA_pol_sigma70_r2"/>
</dbReference>
<dbReference type="NCBIfam" id="TIGR02937">
    <property type="entry name" value="sigma70-ECF"/>
    <property type="match status" value="1"/>
</dbReference>
<reference evidence="9" key="1">
    <citation type="submission" date="2016-11" db="EMBL/GenBank/DDBJ databases">
        <authorList>
            <person name="Varghese N."/>
            <person name="Submissions S."/>
        </authorList>
    </citation>
    <scope>NUCLEOTIDE SEQUENCE [LARGE SCALE GENOMIC DNA]</scope>
    <source>
        <strain evidence="9">DSM 11003</strain>
    </source>
</reference>
<evidence type="ECO:0000259" key="7">
    <source>
        <dbReference type="Pfam" id="PF08281"/>
    </source>
</evidence>
<name>A0A1M5N0A0_9FIRM</name>
<evidence type="ECO:0000256" key="5">
    <source>
        <dbReference type="ARBA" id="ARBA00023163"/>
    </source>
</evidence>
<dbReference type="InterPro" id="IPR013249">
    <property type="entry name" value="RNA_pol_sigma70_r4_t2"/>
</dbReference>
<sequence>MYTDEQLVKKSLKGDVAAFEELVLRYQNKVYALAYRYMGNEEDAYDITQEIFLKAFRSLRTFKGNSSFGTWLYRVATNVCLDELRRRKRRVIPLSLDEPLATEDGDELEKDIIDPSPGADIIYERREFSEYIWTFLNQMKPEHKTIIVLRDMMDLSYEEIAQILNCSVGTVKSRLNRARNILRKKIEEKELLF</sequence>
<feature type="domain" description="RNA polymerase sigma factor 70 region 4 type 2" evidence="7">
    <location>
        <begin position="130"/>
        <end position="180"/>
    </location>
</feature>
<dbReference type="InterPro" id="IPR014284">
    <property type="entry name" value="RNA_pol_sigma-70_dom"/>
</dbReference>
<dbReference type="InterPro" id="IPR036388">
    <property type="entry name" value="WH-like_DNA-bd_sf"/>
</dbReference>
<dbReference type="CDD" id="cd06171">
    <property type="entry name" value="Sigma70_r4"/>
    <property type="match status" value="1"/>
</dbReference>
<dbReference type="InterPro" id="IPR013325">
    <property type="entry name" value="RNA_pol_sigma_r2"/>
</dbReference>
<dbReference type="STRING" id="1123382.SAMN02745221_01059"/>
<protein>
    <submittedName>
        <fullName evidence="8">RNA polymerase, sigma-24 subunit, RpoE</fullName>
    </submittedName>
</protein>
<dbReference type="Proteomes" id="UP000242329">
    <property type="component" value="Unassembled WGS sequence"/>
</dbReference>
<dbReference type="PANTHER" id="PTHR43133">
    <property type="entry name" value="RNA POLYMERASE ECF-TYPE SIGMA FACTO"/>
    <property type="match status" value="1"/>
</dbReference>
<dbReference type="Gene3D" id="1.10.10.10">
    <property type="entry name" value="Winged helix-like DNA-binding domain superfamily/Winged helix DNA-binding domain"/>
    <property type="match status" value="1"/>
</dbReference>
<dbReference type="GO" id="GO:0003677">
    <property type="term" value="F:DNA binding"/>
    <property type="evidence" value="ECO:0007669"/>
    <property type="project" value="UniProtKB-KW"/>
</dbReference>
<dbReference type="Pfam" id="PF08281">
    <property type="entry name" value="Sigma70_r4_2"/>
    <property type="match status" value="1"/>
</dbReference>
<keyword evidence="2" id="KW-0805">Transcription regulation</keyword>
<gene>
    <name evidence="8" type="ORF">SAMN02745221_01059</name>
</gene>
<keyword evidence="9" id="KW-1185">Reference proteome</keyword>
<dbReference type="OrthoDB" id="9784984at2"/>
<evidence type="ECO:0000313" key="8">
    <source>
        <dbReference type="EMBL" id="SHG82875.1"/>
    </source>
</evidence>
<keyword evidence="4" id="KW-0238">DNA-binding</keyword>
<keyword evidence="3" id="KW-0731">Sigma factor</keyword>
<evidence type="ECO:0000259" key="6">
    <source>
        <dbReference type="Pfam" id="PF04542"/>
    </source>
</evidence>
<organism evidence="8 9">
    <name type="scientific">Thermosyntropha lipolytica DSM 11003</name>
    <dbReference type="NCBI Taxonomy" id="1123382"/>
    <lineage>
        <taxon>Bacteria</taxon>
        <taxon>Bacillati</taxon>
        <taxon>Bacillota</taxon>
        <taxon>Clostridia</taxon>
        <taxon>Eubacteriales</taxon>
        <taxon>Syntrophomonadaceae</taxon>
        <taxon>Thermosyntropha</taxon>
    </lineage>
</organism>
<dbReference type="PANTHER" id="PTHR43133:SF8">
    <property type="entry name" value="RNA POLYMERASE SIGMA FACTOR HI_1459-RELATED"/>
    <property type="match status" value="1"/>
</dbReference>
<evidence type="ECO:0000256" key="1">
    <source>
        <dbReference type="ARBA" id="ARBA00010641"/>
    </source>
</evidence>
<evidence type="ECO:0000313" key="9">
    <source>
        <dbReference type="Proteomes" id="UP000242329"/>
    </source>
</evidence>
<dbReference type="Gene3D" id="1.10.1740.10">
    <property type="match status" value="1"/>
</dbReference>
<dbReference type="EMBL" id="FQWY01000014">
    <property type="protein sequence ID" value="SHG82875.1"/>
    <property type="molecule type" value="Genomic_DNA"/>
</dbReference>
<dbReference type="GO" id="GO:0006352">
    <property type="term" value="P:DNA-templated transcription initiation"/>
    <property type="evidence" value="ECO:0007669"/>
    <property type="project" value="InterPro"/>
</dbReference>
<evidence type="ECO:0000256" key="3">
    <source>
        <dbReference type="ARBA" id="ARBA00023082"/>
    </source>
</evidence>
<dbReference type="GO" id="GO:0016987">
    <property type="term" value="F:sigma factor activity"/>
    <property type="evidence" value="ECO:0007669"/>
    <property type="project" value="UniProtKB-KW"/>
</dbReference>
<dbReference type="InterPro" id="IPR039425">
    <property type="entry name" value="RNA_pol_sigma-70-like"/>
</dbReference>
<evidence type="ECO:0000256" key="2">
    <source>
        <dbReference type="ARBA" id="ARBA00023015"/>
    </source>
</evidence>
<dbReference type="SUPFAM" id="SSF88946">
    <property type="entry name" value="Sigma2 domain of RNA polymerase sigma factors"/>
    <property type="match status" value="1"/>
</dbReference>
<dbReference type="AlphaFoldDB" id="A0A1M5N0A0"/>
<dbReference type="InterPro" id="IPR013324">
    <property type="entry name" value="RNA_pol_sigma_r3/r4-like"/>
</dbReference>
<evidence type="ECO:0000256" key="4">
    <source>
        <dbReference type="ARBA" id="ARBA00023125"/>
    </source>
</evidence>
<dbReference type="SUPFAM" id="SSF88659">
    <property type="entry name" value="Sigma3 and sigma4 domains of RNA polymerase sigma factors"/>
    <property type="match status" value="1"/>
</dbReference>
<feature type="domain" description="RNA polymerase sigma-70 region 2" evidence="6">
    <location>
        <begin position="22"/>
        <end position="90"/>
    </location>
</feature>
<proteinExistence type="inferred from homology"/>